<feature type="compositionally biased region" description="Acidic residues" evidence="2">
    <location>
        <begin position="1429"/>
        <end position="1438"/>
    </location>
</feature>
<dbReference type="PANTHER" id="PTHR13950:SF9">
    <property type="entry name" value="RABCONNECTIN-3A"/>
    <property type="match status" value="1"/>
</dbReference>
<dbReference type="SMART" id="SM00320">
    <property type="entry name" value="WD40"/>
    <property type="match status" value="6"/>
</dbReference>
<dbReference type="Proteomes" id="UP000007264">
    <property type="component" value="Unassembled WGS sequence"/>
</dbReference>
<dbReference type="EMBL" id="AGSI01000007">
    <property type="protein sequence ID" value="EIE23341.1"/>
    <property type="molecule type" value="Genomic_DNA"/>
</dbReference>
<name>I0YY72_COCSC</name>
<feature type="compositionally biased region" description="Polar residues" evidence="2">
    <location>
        <begin position="1130"/>
        <end position="1144"/>
    </location>
</feature>
<feature type="region of interest" description="Disordered" evidence="2">
    <location>
        <begin position="1278"/>
        <end position="1393"/>
    </location>
</feature>
<dbReference type="GO" id="GO:0007035">
    <property type="term" value="P:vacuolar acidification"/>
    <property type="evidence" value="ECO:0007669"/>
    <property type="project" value="TreeGrafter"/>
</dbReference>
<dbReference type="InterPro" id="IPR015943">
    <property type="entry name" value="WD40/YVTN_repeat-like_dom_sf"/>
</dbReference>
<organism evidence="4 5">
    <name type="scientific">Coccomyxa subellipsoidea (strain C-169)</name>
    <name type="common">Green microalga</name>
    <dbReference type="NCBI Taxonomy" id="574566"/>
    <lineage>
        <taxon>Eukaryota</taxon>
        <taxon>Viridiplantae</taxon>
        <taxon>Chlorophyta</taxon>
        <taxon>core chlorophytes</taxon>
        <taxon>Trebouxiophyceae</taxon>
        <taxon>Trebouxiophyceae incertae sedis</taxon>
        <taxon>Coccomyxaceae</taxon>
        <taxon>Coccomyxa</taxon>
        <taxon>Coccomyxa subellipsoidea</taxon>
    </lineage>
</organism>
<keyword evidence="1" id="KW-0853">WD repeat</keyword>
<dbReference type="STRING" id="574566.I0YY72"/>
<feature type="region of interest" description="Disordered" evidence="2">
    <location>
        <begin position="1424"/>
        <end position="1445"/>
    </location>
</feature>
<dbReference type="InterPro" id="IPR052208">
    <property type="entry name" value="DmX-like/RAVE_component"/>
</dbReference>
<dbReference type="PROSITE" id="PS50082">
    <property type="entry name" value="WD_REPEATS_2"/>
    <property type="match status" value="1"/>
</dbReference>
<protein>
    <recommendedName>
        <fullName evidence="3">RAVE complex protein Rav1 C-terminal domain-containing protein</fullName>
    </recommendedName>
</protein>
<feature type="compositionally biased region" description="Polar residues" evidence="2">
    <location>
        <begin position="1218"/>
        <end position="1239"/>
    </location>
</feature>
<dbReference type="InterPro" id="IPR036322">
    <property type="entry name" value="WD40_repeat_dom_sf"/>
</dbReference>
<comment type="caution">
    <text evidence="4">The sequence shown here is derived from an EMBL/GenBank/DDBJ whole genome shotgun (WGS) entry which is preliminary data.</text>
</comment>
<feature type="region of interest" description="Disordered" evidence="2">
    <location>
        <begin position="1163"/>
        <end position="1193"/>
    </location>
</feature>
<dbReference type="SUPFAM" id="SSF50978">
    <property type="entry name" value="WD40 repeat-like"/>
    <property type="match status" value="3"/>
</dbReference>
<dbReference type="OrthoDB" id="513459at2759"/>
<feature type="region of interest" description="Disordered" evidence="2">
    <location>
        <begin position="2105"/>
        <end position="2135"/>
    </location>
</feature>
<dbReference type="GeneID" id="17041333"/>
<reference evidence="4 5" key="1">
    <citation type="journal article" date="2012" name="Genome Biol.">
        <title>The genome of the polar eukaryotic microalga coccomyxa subellipsoidea reveals traits of cold adaptation.</title>
        <authorList>
            <person name="Blanc G."/>
            <person name="Agarkova I."/>
            <person name="Grimwood J."/>
            <person name="Kuo A."/>
            <person name="Brueggeman A."/>
            <person name="Dunigan D."/>
            <person name="Gurnon J."/>
            <person name="Ladunga I."/>
            <person name="Lindquist E."/>
            <person name="Lucas S."/>
            <person name="Pangilinan J."/>
            <person name="Proschold T."/>
            <person name="Salamov A."/>
            <person name="Schmutz J."/>
            <person name="Weeks D."/>
            <person name="Yamada T."/>
            <person name="Claverie J.M."/>
            <person name="Grigoriev I."/>
            <person name="Van Etten J."/>
            <person name="Lomsadze A."/>
            <person name="Borodovsky M."/>
        </authorList>
    </citation>
    <scope>NUCLEOTIDE SEQUENCE [LARGE SCALE GENOMIC DNA]</scope>
    <source>
        <strain evidence="4 5">C-169</strain>
    </source>
</reference>
<dbReference type="Gene3D" id="2.130.10.10">
    <property type="entry name" value="YVTN repeat-like/Quinoprotein amine dehydrogenase"/>
    <property type="match status" value="2"/>
</dbReference>
<dbReference type="GO" id="GO:0043291">
    <property type="term" value="C:RAVE complex"/>
    <property type="evidence" value="ECO:0007669"/>
    <property type="project" value="TreeGrafter"/>
</dbReference>
<feature type="region of interest" description="Disordered" evidence="2">
    <location>
        <begin position="983"/>
        <end position="1023"/>
    </location>
</feature>
<gene>
    <name evidence="4" type="ORF">COCSUDRAFT_65872</name>
</gene>
<proteinExistence type="predicted"/>
<dbReference type="Pfam" id="PF12234">
    <property type="entry name" value="Rav1p_C"/>
    <property type="match status" value="1"/>
</dbReference>
<accession>I0YY72</accession>
<dbReference type="PANTHER" id="PTHR13950">
    <property type="entry name" value="RABCONNECTIN-RELATED"/>
    <property type="match status" value="1"/>
</dbReference>
<feature type="compositionally biased region" description="Polar residues" evidence="2">
    <location>
        <begin position="1010"/>
        <end position="1023"/>
    </location>
</feature>
<evidence type="ECO:0000256" key="2">
    <source>
        <dbReference type="SAM" id="MobiDB-lite"/>
    </source>
</evidence>
<dbReference type="InterPro" id="IPR022033">
    <property type="entry name" value="Rav1p_C"/>
</dbReference>
<dbReference type="eggNOG" id="KOG1064">
    <property type="taxonomic scope" value="Eukaryota"/>
</dbReference>
<evidence type="ECO:0000259" key="3">
    <source>
        <dbReference type="Pfam" id="PF12234"/>
    </source>
</evidence>
<sequence>MDLREEPQQGQREQNAVGAAQQQLPLVLDLLDARGNRISDSVLHVAWADANGAFLLAAATRSSIIVFSLLRYFQWLLGDLDAISNVQGPLAEQLCVVELSKSETICGLDWTHKADGLLCADSSDTARRMEDGQLPMMEGLEVLWKGEVSEPQTLLSAGKTAFSPAASAAGSKMVQVWWPPQQPDASLPHPAAAVKQEAAATKAVAEPVGFSSETMAILSSLGGGKVEPVEAVKPPDSTPEADAPAEPDGSNELSMEQLRHTSPVVSVQWSGADLLHGDAGEGDGPAGALLPPAQPALLTMTRDGVMRVWVEVTMAAQQQRPAEGATSPERAPAWGAARVIQPPVGAWDLGRGAPRVCWAVPSGPEPATRPELRAAKVLWIVGPESDAGGGPSAAASADRLLLWAVAGLTGVVIGGRPGSGAASRSARVPRAVLWGQHAGSLGPRTLSASVTVAEDIPVLRAFEAAGAEHGGNTELRAYRLDTVEDDEAMASSLPLPTSPGSALPPRHLQVHALTQTELLGHASPVSAVLPNEGLNSAVSLGSDGSLLIWRLSPLQPLLSLTLPRSSAEDSSSASASGQFTAVEWLQHSSASQRDRGQCLLAAASSSGVSIFAWRHRQQRLRRAGDVNPTLLTTLALPPSSGVLRWLHQPYQAAGASQEPDIITLLGWIAPEHSECQDQPSRQDKMAVWQIKAQEGGIEGSLVSSAALSGLESSARVTCFASLCGGAQDAVALAGDSAGCLHVVGLEDGGKGVKTLATVSGTERQSAVVALSSACGGARIGAAVASSRLMVYEAQSGVDYALTAVVPLPSEPTDVASLPLPAPAFAVGCTGRGFVVVCRARTGAWQTLAALSPTPLPGATLAPLQPPDLLLAALGNQLEKHRGLSSPSSVPGEGDQSLAELALRVGGPRAPWDPLVIRGLLSRGRRAAAAAALRHLLARLKAVEAAGGSGYSTLEPDADSRPAAAVSAQLLTWARQLSNFLSSPQTHVNSQQQSSRATANGGSIVPREGRSSAQVQGQTPTSASAASVDPFAFNMSSFGGSAGFGTDAPSSAAAAAQDPFAFNMGAFGIPSALGDSYEATAVNSASSMSHEGGDNSALAAAAGAYAFDAGAFGMPGGTQANASNIDEDASANKQGSRTQEGQRAASSADPFAFSIDAFGVGSSSHLNMEEGDSSSNPYAADRGDTGDTSSGHQNVAAAASVADPFAFDPTSFGMEAATEPQSQSSRAEAPVSNKSGSDQVSAEAPSQSAASGRVAAAADPFAFDMGAFGMGGFAAADSAADDTGNDPFASDRHAEVPQSPSAGASDILSGTLDPTAFGMGAAEAAVPSPKRQPPAVSGKSGFERGRAAPDQSSGAGNAERAQRSSQLDALTSYSGGVTKDATTGSAQRSRGMHAKLEAPVRKTYTLSTVELQDLQRLLFLAAGLPSQNTDPEEDGDEEAGGNGLPKLELDSNSISVWLGLERLDRDAVQELLGLASVLAAAQAEPLDEPAQRLLTSLQVALVPQPASNKEAKPAPQRQIIRSSSSLASLLAATRGTTTPGKSEEGGWESNVGLLEAVDMRAVLWALMSASPGALLDACMATVPADTMVEEKQEPKIDFTYSGQKKLDLGFGFGTAKPADAQDSFKQLSWERMRKAGAGFWLTDAIAVRQQAEALAKAQFAAKRDPFDCALMYIALGKRTLLQGLFRSAQHKKQAEFLGRSFTSDKDKAAAAKNAFVLLAQHRPQLAAAFFILAGQLRDAVGVCANELADPQLAIFLCRLLEPAGGPLLQHLLADELLPRALDKQDAWGAAVLEWLLGRPDQALQTLLSSPPAPLMSPQQTQVDRAGAPEEALLLDFLHHCTAAQAASLVPGPATMCTLRTLAQRSAAAFDSAGMPDLALEALALMEAFEQPGGALQSMKTELAASALLRLTIDAGRRASSDAGKAWRTAAQAGLSGLIEKGILLEPEPVLERLGALAALLRPGEAPVLAEEPSTPFSESSSRLSFSRDRRSGSVRAGAGGFAGTLYDGGWVVQQLHDKVFTVCAAQAGDWSGEGRPMVAATAHKGLVELEVTPQQTVDASEAASFSAAASDASSAAKGSVFSALLTDMMEAVRWPAAATLSATSPAMSAAGDNASPRTSPAAPAAGASPRSSPKAATRALLSLTSSSALNPRDSPTAKVSARTDKIATVALASHPFRPLYLSGSATGEIYLWQIGAKQATAGYTPIPATFGAAPPAASASIFATPSRAWNIDRPGALAALGHWGQPQSVCFSEGGERFAAIGQGGMAAAWRLDAPQYTRSDSGPLARSDWCHQVLSKRGVDIAFVGGSSSVLAAGGFCPVGGNIVLWDTLAPISAGPIAYLTHHTPLVTALQVLPGGRLLAAADEAGSVSVSDLRMLGTQRKALLWQAKAGNGGVTCLASGPRPGLASGSREGVITSWAVDSGTALQSIDVSQVQPTSKQAPTPKGYNFFSDVLKSARQSVAPVITGLASCPEGLISSCLDGTIRFHPML</sequence>
<feature type="repeat" description="WD" evidence="1">
    <location>
        <begin position="518"/>
        <end position="559"/>
    </location>
</feature>
<feature type="compositionally biased region" description="Polar residues" evidence="2">
    <location>
        <begin position="983"/>
        <end position="1000"/>
    </location>
</feature>
<evidence type="ECO:0000313" key="4">
    <source>
        <dbReference type="EMBL" id="EIE23341.1"/>
    </source>
</evidence>
<feature type="region of interest" description="Disordered" evidence="2">
    <location>
        <begin position="1117"/>
        <end position="1147"/>
    </location>
</feature>
<dbReference type="InterPro" id="IPR001680">
    <property type="entry name" value="WD40_rpt"/>
</dbReference>
<feature type="compositionally biased region" description="Polar residues" evidence="2">
    <location>
        <begin position="1362"/>
        <end position="1387"/>
    </location>
</feature>
<feature type="region of interest" description="Disordered" evidence="2">
    <location>
        <begin position="226"/>
        <end position="252"/>
    </location>
</feature>
<evidence type="ECO:0000313" key="5">
    <source>
        <dbReference type="Proteomes" id="UP000007264"/>
    </source>
</evidence>
<feature type="region of interest" description="Disordered" evidence="2">
    <location>
        <begin position="1209"/>
        <end position="1250"/>
    </location>
</feature>
<evidence type="ECO:0000256" key="1">
    <source>
        <dbReference type="PROSITE-ProRule" id="PRU00221"/>
    </source>
</evidence>
<dbReference type="RefSeq" id="XP_005647885.1">
    <property type="nucleotide sequence ID" value="XM_005647828.1"/>
</dbReference>
<dbReference type="KEGG" id="csl:COCSUDRAFT_65872"/>
<keyword evidence="5" id="KW-1185">Reference proteome</keyword>
<feature type="domain" description="RAVE complex protein Rav1 C-terminal" evidence="3">
    <location>
        <begin position="1624"/>
        <end position="1822"/>
    </location>
</feature>